<feature type="region of interest" description="Disordered" evidence="1">
    <location>
        <begin position="59"/>
        <end position="137"/>
    </location>
</feature>
<evidence type="ECO:0000313" key="3">
    <source>
        <dbReference type="Proteomes" id="UP001430953"/>
    </source>
</evidence>
<evidence type="ECO:0000256" key="1">
    <source>
        <dbReference type="SAM" id="MobiDB-lite"/>
    </source>
</evidence>
<name>A0AAW2F620_9HYME</name>
<feature type="compositionally biased region" description="Low complexity" evidence="1">
    <location>
        <begin position="62"/>
        <end position="78"/>
    </location>
</feature>
<dbReference type="Proteomes" id="UP001430953">
    <property type="component" value="Unassembled WGS sequence"/>
</dbReference>
<gene>
    <name evidence="2" type="ORF">PUN28_012988</name>
</gene>
<dbReference type="AlphaFoldDB" id="A0AAW2F620"/>
<sequence>MRVRLRFVPAISCERIESLGRTYDTNTTTSATIRFIKSFKCLRMTETLSSKEIASAYVLPAPSTGGPPVGRPVPRQARPAPPRAAPRSSSSSSSPSSSSSLAAPQPPATRPLQYPRFSFSPRRPSHPRRPSPCSSRSSPTIALMLIKGAFALALRTDTTFAFSIAQASRHCEATRS</sequence>
<accession>A0AAW2F620</accession>
<keyword evidence="3" id="KW-1185">Reference proteome</keyword>
<evidence type="ECO:0000313" key="2">
    <source>
        <dbReference type="EMBL" id="KAL0111471.1"/>
    </source>
</evidence>
<reference evidence="2 3" key="1">
    <citation type="submission" date="2023-03" db="EMBL/GenBank/DDBJ databases">
        <title>High recombination rates correlate with genetic variation in Cardiocondyla obscurior ants.</title>
        <authorList>
            <person name="Errbii M."/>
        </authorList>
    </citation>
    <scope>NUCLEOTIDE SEQUENCE [LARGE SCALE GENOMIC DNA]</scope>
    <source>
        <strain evidence="2">Alpha-2009</strain>
        <tissue evidence="2">Whole body</tissue>
    </source>
</reference>
<proteinExistence type="predicted"/>
<feature type="compositionally biased region" description="Low complexity" evidence="1">
    <location>
        <begin position="85"/>
        <end position="103"/>
    </location>
</feature>
<protein>
    <submittedName>
        <fullName evidence="2">Uncharacterized protein</fullName>
    </submittedName>
</protein>
<organism evidence="2 3">
    <name type="scientific">Cardiocondyla obscurior</name>
    <dbReference type="NCBI Taxonomy" id="286306"/>
    <lineage>
        <taxon>Eukaryota</taxon>
        <taxon>Metazoa</taxon>
        <taxon>Ecdysozoa</taxon>
        <taxon>Arthropoda</taxon>
        <taxon>Hexapoda</taxon>
        <taxon>Insecta</taxon>
        <taxon>Pterygota</taxon>
        <taxon>Neoptera</taxon>
        <taxon>Endopterygota</taxon>
        <taxon>Hymenoptera</taxon>
        <taxon>Apocrita</taxon>
        <taxon>Aculeata</taxon>
        <taxon>Formicoidea</taxon>
        <taxon>Formicidae</taxon>
        <taxon>Myrmicinae</taxon>
        <taxon>Cardiocondyla</taxon>
    </lineage>
</organism>
<comment type="caution">
    <text evidence="2">The sequence shown here is derived from an EMBL/GenBank/DDBJ whole genome shotgun (WGS) entry which is preliminary data.</text>
</comment>
<dbReference type="EMBL" id="JADYXP020000013">
    <property type="protein sequence ID" value="KAL0111471.1"/>
    <property type="molecule type" value="Genomic_DNA"/>
</dbReference>